<dbReference type="InterPro" id="IPR005467">
    <property type="entry name" value="His_kinase_dom"/>
</dbReference>
<dbReference type="Pfam" id="PF16927">
    <property type="entry name" value="HisKA_7TM"/>
    <property type="match status" value="1"/>
</dbReference>
<dbReference type="CDD" id="cd00082">
    <property type="entry name" value="HisKA"/>
    <property type="match status" value="1"/>
</dbReference>
<comment type="catalytic activity">
    <reaction evidence="1">
        <text>ATP + protein L-histidine = ADP + protein N-phospho-L-histidine.</text>
        <dbReference type="EC" id="2.7.13.3"/>
    </reaction>
</comment>
<keyword evidence="6" id="KW-0472">Membrane</keyword>
<dbReference type="AlphaFoldDB" id="A0A2M8LCL2"/>
<dbReference type="FunFam" id="3.30.565.10:FF:000006">
    <property type="entry name" value="Sensor histidine kinase WalK"/>
    <property type="match status" value="1"/>
</dbReference>
<feature type="transmembrane region" description="Helical" evidence="6">
    <location>
        <begin position="236"/>
        <end position="255"/>
    </location>
</feature>
<dbReference type="PROSITE" id="PS50109">
    <property type="entry name" value="HIS_KIN"/>
    <property type="match status" value="1"/>
</dbReference>
<evidence type="ECO:0000256" key="4">
    <source>
        <dbReference type="ARBA" id="ARBA00022679"/>
    </source>
</evidence>
<feature type="transmembrane region" description="Helical" evidence="6">
    <location>
        <begin position="70"/>
        <end position="91"/>
    </location>
</feature>
<dbReference type="InterPro" id="IPR031621">
    <property type="entry name" value="HisKA_7TM"/>
</dbReference>
<protein>
    <recommendedName>
        <fullName evidence="2">histidine kinase</fullName>
        <ecNumber evidence="2">2.7.13.3</ecNumber>
    </recommendedName>
</protein>
<evidence type="ECO:0000256" key="6">
    <source>
        <dbReference type="SAM" id="Phobius"/>
    </source>
</evidence>
<feature type="transmembrane region" description="Helical" evidence="6">
    <location>
        <begin position="142"/>
        <end position="164"/>
    </location>
</feature>
<feature type="transmembrane region" description="Helical" evidence="6">
    <location>
        <begin position="204"/>
        <end position="224"/>
    </location>
</feature>
<evidence type="ECO:0000259" key="7">
    <source>
        <dbReference type="PROSITE" id="PS50109"/>
    </source>
</evidence>
<evidence type="ECO:0000256" key="5">
    <source>
        <dbReference type="ARBA" id="ARBA00022777"/>
    </source>
</evidence>
<dbReference type="PRINTS" id="PR00344">
    <property type="entry name" value="BCTRLSENSOR"/>
</dbReference>
<dbReference type="Gene3D" id="1.10.287.130">
    <property type="match status" value="1"/>
</dbReference>
<dbReference type="InterPro" id="IPR036890">
    <property type="entry name" value="HATPase_C_sf"/>
</dbReference>
<organism evidence="8 9">
    <name type="scientific">Candidatus Taylorbacteria bacterium CG10_big_fil_rev_8_21_14_0_10_41_48</name>
    <dbReference type="NCBI Taxonomy" id="1975024"/>
    <lineage>
        <taxon>Bacteria</taxon>
        <taxon>Candidatus Tayloriibacteriota</taxon>
    </lineage>
</organism>
<dbReference type="EMBL" id="PFEQ01000009">
    <property type="protein sequence ID" value="PJE74344.1"/>
    <property type="molecule type" value="Genomic_DNA"/>
</dbReference>
<keyword evidence="4" id="KW-0808">Transferase</keyword>
<name>A0A2M8LCL2_9BACT</name>
<comment type="caution">
    <text evidence="8">The sequence shown here is derived from an EMBL/GenBank/DDBJ whole genome shotgun (WGS) entry which is preliminary data.</text>
</comment>
<feature type="transmembrane region" description="Helical" evidence="6">
    <location>
        <begin position="103"/>
        <end position="122"/>
    </location>
</feature>
<dbReference type="InterPro" id="IPR003594">
    <property type="entry name" value="HATPase_dom"/>
</dbReference>
<keyword evidence="3" id="KW-0597">Phosphoprotein</keyword>
<accession>A0A2M8LCL2</accession>
<dbReference type="InterPro" id="IPR036097">
    <property type="entry name" value="HisK_dim/P_sf"/>
</dbReference>
<feature type="transmembrane region" description="Helical" evidence="6">
    <location>
        <begin position="176"/>
        <end position="198"/>
    </location>
</feature>
<dbReference type="SUPFAM" id="SSF55874">
    <property type="entry name" value="ATPase domain of HSP90 chaperone/DNA topoisomerase II/histidine kinase"/>
    <property type="match status" value="1"/>
</dbReference>
<dbReference type="InterPro" id="IPR004358">
    <property type="entry name" value="Sig_transdc_His_kin-like_C"/>
</dbReference>
<sequence length="523" mass="58663">MIENIPLLVTNISYGVTFIITVGFGLAVYLKSSRKTAHIMFLFLSLAIGIFQICHVFGINVVDGESSRSIFTGSLSVIFVICFTIHWVLAVLEKDSEKIKTIVGFYTVAVGLVVFYLINPSAFLLNSVPKLYLPNYYEAGNYYWLMFVFFTVGALYAFYTLAHAYRIADPAHKNKLRYFMAAIAIGFPLGSTAFFLALNINIDPIYSTLFSIYIIPLAYGTLRYDVMDIKVVTKKAVSYALIIAGIGFFIAGINWADTLIQSVYTWVPIWAIPLTSSILAVFIGGFVWEKMRDIDILKYEFVTVVTHKFRTPLTRIKWASEMLKKLIPVESADQSRLAVDEIDNANGLLVELTDMLVSLRQVDDINYLYSFEESDMCKIVEKAARNMNKHILDKKIDFSLVCADNIPSVMLDARRMQFALQIVIENAVIYTPEEGRVSVSVTQENGKVVVSIIDTGIGISKEDIDHIFTKFFRSKEAKTTDTEGMGIGLFMAHQIIERHDGDMSVSSDGIGHGSMFKIEVPKA</sequence>
<dbReference type="Proteomes" id="UP000228700">
    <property type="component" value="Unassembled WGS sequence"/>
</dbReference>
<dbReference type="PANTHER" id="PTHR43547">
    <property type="entry name" value="TWO-COMPONENT HISTIDINE KINASE"/>
    <property type="match status" value="1"/>
</dbReference>
<dbReference type="Pfam" id="PF02518">
    <property type="entry name" value="HATPase_c"/>
    <property type="match status" value="1"/>
</dbReference>
<dbReference type="EC" id="2.7.13.3" evidence="2"/>
<dbReference type="Pfam" id="PF00512">
    <property type="entry name" value="HisKA"/>
    <property type="match status" value="1"/>
</dbReference>
<dbReference type="GO" id="GO:0000155">
    <property type="term" value="F:phosphorelay sensor kinase activity"/>
    <property type="evidence" value="ECO:0007669"/>
    <property type="project" value="InterPro"/>
</dbReference>
<proteinExistence type="predicted"/>
<reference evidence="9" key="1">
    <citation type="submission" date="2017-09" db="EMBL/GenBank/DDBJ databases">
        <title>Depth-based differentiation of microbial function through sediment-hosted aquifers and enrichment of novel symbionts in the deep terrestrial subsurface.</title>
        <authorList>
            <person name="Probst A.J."/>
            <person name="Ladd B."/>
            <person name="Jarett J.K."/>
            <person name="Geller-Mcgrath D.E."/>
            <person name="Sieber C.M.K."/>
            <person name="Emerson J.B."/>
            <person name="Anantharaman K."/>
            <person name="Thomas B.C."/>
            <person name="Malmstrom R."/>
            <person name="Stieglmeier M."/>
            <person name="Klingl A."/>
            <person name="Woyke T."/>
            <person name="Ryan C.M."/>
            <person name="Banfield J.F."/>
        </authorList>
    </citation>
    <scope>NUCLEOTIDE SEQUENCE [LARGE SCALE GENOMIC DNA]</scope>
</reference>
<dbReference type="Gene3D" id="3.30.565.10">
    <property type="entry name" value="Histidine kinase-like ATPase, C-terminal domain"/>
    <property type="match status" value="1"/>
</dbReference>
<evidence type="ECO:0000256" key="2">
    <source>
        <dbReference type="ARBA" id="ARBA00012438"/>
    </source>
</evidence>
<dbReference type="InterPro" id="IPR003661">
    <property type="entry name" value="HisK_dim/P_dom"/>
</dbReference>
<dbReference type="SUPFAM" id="SSF47384">
    <property type="entry name" value="Homodimeric domain of signal transducing histidine kinase"/>
    <property type="match status" value="1"/>
</dbReference>
<keyword evidence="5" id="KW-0418">Kinase</keyword>
<evidence type="ECO:0000313" key="9">
    <source>
        <dbReference type="Proteomes" id="UP000228700"/>
    </source>
</evidence>
<gene>
    <name evidence="8" type="ORF">COV01_02500</name>
</gene>
<dbReference type="PANTHER" id="PTHR43547:SF2">
    <property type="entry name" value="HYBRID SIGNAL TRANSDUCTION HISTIDINE KINASE C"/>
    <property type="match status" value="1"/>
</dbReference>
<evidence type="ECO:0000256" key="1">
    <source>
        <dbReference type="ARBA" id="ARBA00000085"/>
    </source>
</evidence>
<feature type="transmembrane region" description="Helical" evidence="6">
    <location>
        <begin position="267"/>
        <end position="288"/>
    </location>
</feature>
<evidence type="ECO:0000313" key="8">
    <source>
        <dbReference type="EMBL" id="PJE74344.1"/>
    </source>
</evidence>
<dbReference type="SMART" id="SM00387">
    <property type="entry name" value="HATPase_c"/>
    <property type="match status" value="1"/>
</dbReference>
<keyword evidence="6" id="KW-0812">Transmembrane</keyword>
<feature type="transmembrane region" description="Helical" evidence="6">
    <location>
        <begin position="37"/>
        <end position="58"/>
    </location>
</feature>
<feature type="transmembrane region" description="Helical" evidence="6">
    <location>
        <begin position="12"/>
        <end position="30"/>
    </location>
</feature>
<keyword evidence="6" id="KW-1133">Transmembrane helix</keyword>
<feature type="domain" description="Histidine kinase" evidence="7">
    <location>
        <begin position="304"/>
        <end position="523"/>
    </location>
</feature>
<evidence type="ECO:0000256" key="3">
    <source>
        <dbReference type="ARBA" id="ARBA00022553"/>
    </source>
</evidence>